<proteinExistence type="predicted"/>
<evidence type="ECO:0000313" key="3">
    <source>
        <dbReference type="Proteomes" id="UP000298021"/>
    </source>
</evidence>
<keyword evidence="1" id="KW-0812">Transmembrane</keyword>
<keyword evidence="3" id="KW-1185">Reference proteome</keyword>
<evidence type="ECO:0000256" key="1">
    <source>
        <dbReference type="SAM" id="Phobius"/>
    </source>
</evidence>
<dbReference type="EMBL" id="RKLY01000011">
    <property type="protein sequence ID" value="TGD23564.1"/>
    <property type="molecule type" value="Genomic_DNA"/>
</dbReference>
<accession>A0A4Z0JNU8</accession>
<dbReference type="AlphaFoldDB" id="A0A4Z0JNU8"/>
<feature type="transmembrane region" description="Helical" evidence="1">
    <location>
        <begin position="58"/>
        <end position="75"/>
    </location>
</feature>
<reference evidence="2 3" key="1">
    <citation type="submission" date="2018-10" db="EMBL/GenBank/DDBJ databases">
        <title>Lactobacillus sp. R7 and Lactobacillus sp. R19 isolated from fermented mustard green product of Taiwan.</title>
        <authorList>
            <person name="Lin S.-T."/>
        </authorList>
    </citation>
    <scope>NUCLEOTIDE SEQUENCE [LARGE SCALE GENOMIC DNA]</scope>
    <source>
        <strain evidence="2 3">BCRC 81127</strain>
    </source>
</reference>
<keyword evidence="1" id="KW-1133">Transmembrane helix</keyword>
<evidence type="ECO:0000313" key="2">
    <source>
        <dbReference type="EMBL" id="TGD23564.1"/>
    </source>
</evidence>
<sequence length="77" mass="8455">MKYAVLHSKADFGGNVLGTTLSFCKVRKISKLGLILSAKNNFTSEPNRLCYSGLNNGSMIYLLSVHLGILILFIYSV</sequence>
<comment type="caution">
    <text evidence="2">The sequence shown here is derived from an EMBL/GenBank/DDBJ whole genome shotgun (WGS) entry which is preliminary data.</text>
</comment>
<gene>
    <name evidence="2" type="ORF">EGT49_05800</name>
</gene>
<name>A0A4Z0JNU8_9LACO</name>
<protein>
    <submittedName>
        <fullName evidence="2">Uncharacterized protein</fullName>
    </submittedName>
</protein>
<keyword evidence="1" id="KW-0472">Membrane</keyword>
<organism evidence="2 3">
    <name type="scientific">Companilactobacillus suantsaicola</name>
    <dbReference type="NCBI Taxonomy" id="2487723"/>
    <lineage>
        <taxon>Bacteria</taxon>
        <taxon>Bacillati</taxon>
        <taxon>Bacillota</taxon>
        <taxon>Bacilli</taxon>
        <taxon>Lactobacillales</taxon>
        <taxon>Lactobacillaceae</taxon>
        <taxon>Companilactobacillus</taxon>
    </lineage>
</organism>
<dbReference type="Proteomes" id="UP000298021">
    <property type="component" value="Unassembled WGS sequence"/>
</dbReference>